<dbReference type="AlphaFoldDB" id="A0A0X3NJT2"/>
<organism evidence="1">
    <name type="scientific">Schistocephalus solidus</name>
    <name type="common">Tapeworm</name>
    <dbReference type="NCBI Taxonomy" id="70667"/>
    <lineage>
        <taxon>Eukaryota</taxon>
        <taxon>Metazoa</taxon>
        <taxon>Spiralia</taxon>
        <taxon>Lophotrochozoa</taxon>
        <taxon>Platyhelminthes</taxon>
        <taxon>Cestoda</taxon>
        <taxon>Eucestoda</taxon>
        <taxon>Diphyllobothriidea</taxon>
        <taxon>Diphyllobothriidae</taxon>
        <taxon>Schistocephalus</taxon>
    </lineage>
</organism>
<reference evidence="1" key="1">
    <citation type="submission" date="2016-01" db="EMBL/GenBank/DDBJ databases">
        <title>Reference transcriptome for the parasite Schistocephalus solidus: insights into the molecular evolution of parasitism.</title>
        <authorList>
            <person name="Hebert F.O."/>
            <person name="Grambauer S."/>
            <person name="Barber I."/>
            <person name="Landry C.R."/>
            <person name="Aubin-Horth N."/>
        </authorList>
    </citation>
    <scope>NUCLEOTIDE SEQUENCE</scope>
</reference>
<protein>
    <submittedName>
        <fullName evidence="1">Uncharacterized protein</fullName>
    </submittedName>
</protein>
<gene>
    <name evidence="1" type="ORF">TR127403</name>
</gene>
<proteinExistence type="predicted"/>
<accession>A0A0X3NJT2</accession>
<name>A0A0X3NJT2_SCHSO</name>
<dbReference type="EMBL" id="GEEE01023006">
    <property type="protein sequence ID" value="JAP40219.1"/>
    <property type="molecule type" value="Transcribed_RNA"/>
</dbReference>
<evidence type="ECO:0000313" key="1">
    <source>
        <dbReference type="EMBL" id="JAP40219.1"/>
    </source>
</evidence>
<dbReference type="PANTHER" id="PTHR33327:SF3">
    <property type="entry name" value="RNA-DIRECTED DNA POLYMERASE"/>
    <property type="match status" value="1"/>
</dbReference>
<sequence>MGDQKPTKLLRRIQTLRGELHINDKLFKEILLERLPMAVQTVLVSGSEDLSVSRLDEMVDRMLEIQQFQPPSTSPLPTPNAHLVAQTATMTAELASLKLLLALLTSSRSPSRHRSRSRPRTADVCWYHTNFAAKAHQCSSPCSFKSPQENQSVRE</sequence>
<dbReference type="PANTHER" id="PTHR33327">
    <property type="entry name" value="ENDONUCLEASE"/>
    <property type="match status" value="1"/>
</dbReference>
<dbReference type="EMBL" id="GEEE01012922">
    <property type="protein sequence ID" value="JAP50303.1"/>
    <property type="molecule type" value="Transcribed_RNA"/>
</dbReference>